<dbReference type="PRINTS" id="PR00385">
    <property type="entry name" value="P450"/>
</dbReference>
<evidence type="ECO:0000256" key="7">
    <source>
        <dbReference type="PIRSR" id="PIRSR602401-1"/>
    </source>
</evidence>
<reference evidence="10 11" key="1">
    <citation type="journal article" date="2019" name="Nat. Plants">
        <title>Stout camphor tree genome fills gaps in understanding of flowering plant genome evolution.</title>
        <authorList>
            <person name="Chaw S.M."/>
            <person name="Liu Y.C."/>
            <person name="Wu Y.W."/>
            <person name="Wang H.Y."/>
            <person name="Lin C.I."/>
            <person name="Wu C.S."/>
            <person name="Ke H.M."/>
            <person name="Chang L.Y."/>
            <person name="Hsu C.Y."/>
            <person name="Yang H.T."/>
            <person name="Sudianto E."/>
            <person name="Hsu M.H."/>
            <person name="Wu K.P."/>
            <person name="Wang L.N."/>
            <person name="Leebens-Mack J.H."/>
            <person name="Tsai I.J."/>
        </authorList>
    </citation>
    <scope>NUCLEOTIDE SEQUENCE [LARGE SCALE GENOMIC DNA]</scope>
    <source>
        <strain evidence="11">cv. Chaw 1501</strain>
        <tissue evidence="10">Young leaves</tissue>
    </source>
</reference>
<evidence type="ECO:0000313" key="10">
    <source>
        <dbReference type="EMBL" id="RWR84807.1"/>
    </source>
</evidence>
<comment type="caution">
    <text evidence="10">The sequence shown here is derived from an EMBL/GenBank/DDBJ whole genome shotgun (WGS) entry which is preliminary data.</text>
</comment>
<keyword evidence="7 8" id="KW-0408">Iron</keyword>
<evidence type="ECO:0000256" key="8">
    <source>
        <dbReference type="RuleBase" id="RU000461"/>
    </source>
</evidence>
<comment type="similarity">
    <text evidence="2 8">Belongs to the cytochrome P450 family.</text>
</comment>
<dbReference type="Pfam" id="PF00067">
    <property type="entry name" value="p450"/>
    <property type="match status" value="2"/>
</dbReference>
<dbReference type="InterPro" id="IPR017972">
    <property type="entry name" value="Cyt_P450_CS"/>
</dbReference>
<dbReference type="GO" id="GO:0016020">
    <property type="term" value="C:membrane"/>
    <property type="evidence" value="ECO:0007669"/>
    <property type="project" value="UniProtKB-SubCell"/>
</dbReference>
<dbReference type="InterPro" id="IPR050193">
    <property type="entry name" value="Cytochrome_P450_71"/>
</dbReference>
<dbReference type="Proteomes" id="UP000283530">
    <property type="component" value="Unassembled WGS sequence"/>
</dbReference>
<dbReference type="STRING" id="337451.A0A3S3NCC5"/>
<feature type="binding site" description="axial binding residue" evidence="7">
    <location>
        <position position="175"/>
    </location>
    <ligand>
        <name>heme</name>
        <dbReference type="ChEBI" id="CHEBI:30413"/>
    </ligand>
    <ligandPart>
        <name>Fe</name>
        <dbReference type="ChEBI" id="CHEBI:18248"/>
    </ligandPart>
</feature>
<sequence>MGAREEKERRKEDKRERNKEDEEALGVQGRQRGWCSRWVRAVSVQGRQRVGVCRWWQGCRVNAGGEEEKERKRIEGKKKNILVAGTDTVSATLTWFMSELVRNPKALRKAQDEVRRCQENRHCKIVLVNAQAIGRDLDCWEHPNEFMPERFMGSEVDYKGQHFELIPFGAGRRICPGMLFGTTTVELALANLLYFFNWELPLGTKMEEMDMSEEPGLTVHKKYDLLLVATNYDISN</sequence>
<keyword evidence="11" id="KW-1185">Reference proteome</keyword>
<protein>
    <submittedName>
        <fullName evidence="10">Cytochrome P450</fullName>
    </submittedName>
</protein>
<accession>A0A3S3NCC5</accession>
<evidence type="ECO:0000256" key="4">
    <source>
        <dbReference type="ARBA" id="ARBA00022989"/>
    </source>
</evidence>
<comment type="subcellular location">
    <subcellularLocation>
        <location evidence="1">Membrane</location>
        <topology evidence="1">Single-pass membrane protein</topology>
    </subcellularLocation>
</comment>
<organism evidence="10 11">
    <name type="scientific">Cinnamomum micranthum f. kanehirae</name>
    <dbReference type="NCBI Taxonomy" id="337451"/>
    <lineage>
        <taxon>Eukaryota</taxon>
        <taxon>Viridiplantae</taxon>
        <taxon>Streptophyta</taxon>
        <taxon>Embryophyta</taxon>
        <taxon>Tracheophyta</taxon>
        <taxon>Spermatophyta</taxon>
        <taxon>Magnoliopsida</taxon>
        <taxon>Magnoliidae</taxon>
        <taxon>Laurales</taxon>
        <taxon>Lauraceae</taxon>
        <taxon>Cinnamomum</taxon>
    </lineage>
</organism>
<keyword evidence="7 8" id="KW-0349">Heme</keyword>
<dbReference type="EMBL" id="QPKB01000005">
    <property type="protein sequence ID" value="RWR84807.1"/>
    <property type="molecule type" value="Genomic_DNA"/>
</dbReference>
<dbReference type="GO" id="GO:0004497">
    <property type="term" value="F:monooxygenase activity"/>
    <property type="evidence" value="ECO:0007669"/>
    <property type="project" value="UniProtKB-KW"/>
</dbReference>
<keyword evidence="6" id="KW-0472">Membrane</keyword>
<keyword evidence="3" id="KW-0812">Transmembrane</keyword>
<evidence type="ECO:0000256" key="6">
    <source>
        <dbReference type="ARBA" id="ARBA00023136"/>
    </source>
</evidence>
<dbReference type="AlphaFoldDB" id="A0A3S3NCC5"/>
<evidence type="ECO:0000313" key="11">
    <source>
        <dbReference type="Proteomes" id="UP000283530"/>
    </source>
</evidence>
<dbReference type="GO" id="GO:0005506">
    <property type="term" value="F:iron ion binding"/>
    <property type="evidence" value="ECO:0007669"/>
    <property type="project" value="InterPro"/>
</dbReference>
<evidence type="ECO:0000256" key="9">
    <source>
        <dbReference type="SAM" id="MobiDB-lite"/>
    </source>
</evidence>
<keyword evidence="8" id="KW-0503">Monooxygenase</keyword>
<evidence type="ECO:0000256" key="3">
    <source>
        <dbReference type="ARBA" id="ARBA00022692"/>
    </source>
</evidence>
<dbReference type="InterPro" id="IPR036396">
    <property type="entry name" value="Cyt_P450_sf"/>
</dbReference>
<comment type="cofactor">
    <cofactor evidence="7">
        <name>heme</name>
        <dbReference type="ChEBI" id="CHEBI:30413"/>
    </cofactor>
</comment>
<keyword evidence="5 8" id="KW-0560">Oxidoreductase</keyword>
<keyword evidence="7 8" id="KW-0479">Metal-binding</keyword>
<dbReference type="InterPro" id="IPR001128">
    <property type="entry name" value="Cyt_P450"/>
</dbReference>
<dbReference type="GO" id="GO:0016705">
    <property type="term" value="F:oxidoreductase activity, acting on paired donors, with incorporation or reduction of molecular oxygen"/>
    <property type="evidence" value="ECO:0007669"/>
    <property type="project" value="InterPro"/>
</dbReference>
<feature type="compositionally biased region" description="Basic and acidic residues" evidence="9">
    <location>
        <begin position="1"/>
        <end position="20"/>
    </location>
</feature>
<dbReference type="InterPro" id="IPR002401">
    <property type="entry name" value="Cyt_P450_E_grp-I"/>
</dbReference>
<dbReference type="SUPFAM" id="SSF48264">
    <property type="entry name" value="Cytochrome P450"/>
    <property type="match status" value="1"/>
</dbReference>
<evidence type="ECO:0000256" key="1">
    <source>
        <dbReference type="ARBA" id="ARBA00004167"/>
    </source>
</evidence>
<evidence type="ECO:0000256" key="5">
    <source>
        <dbReference type="ARBA" id="ARBA00023002"/>
    </source>
</evidence>
<dbReference type="PRINTS" id="PR00463">
    <property type="entry name" value="EP450I"/>
</dbReference>
<proteinExistence type="inferred from homology"/>
<dbReference type="PANTHER" id="PTHR47956">
    <property type="entry name" value="CYTOCHROME P450 71B11-RELATED"/>
    <property type="match status" value="1"/>
</dbReference>
<dbReference type="PANTHER" id="PTHR47956:SF49">
    <property type="entry name" value="CYTOCHROME P450 83B1"/>
    <property type="match status" value="1"/>
</dbReference>
<name>A0A3S3NCC5_9MAGN</name>
<dbReference type="Gene3D" id="1.10.630.10">
    <property type="entry name" value="Cytochrome P450"/>
    <property type="match status" value="2"/>
</dbReference>
<keyword evidence="4" id="KW-1133">Transmembrane helix</keyword>
<feature type="region of interest" description="Disordered" evidence="9">
    <location>
        <begin position="1"/>
        <end position="24"/>
    </location>
</feature>
<evidence type="ECO:0000256" key="2">
    <source>
        <dbReference type="ARBA" id="ARBA00010617"/>
    </source>
</evidence>
<dbReference type="OrthoDB" id="1055148at2759"/>
<dbReference type="PROSITE" id="PS00086">
    <property type="entry name" value="CYTOCHROME_P450"/>
    <property type="match status" value="1"/>
</dbReference>
<gene>
    <name evidence="10" type="ORF">CKAN_01363300</name>
</gene>
<dbReference type="GO" id="GO:0020037">
    <property type="term" value="F:heme binding"/>
    <property type="evidence" value="ECO:0007669"/>
    <property type="project" value="InterPro"/>
</dbReference>